<reference evidence="6" key="1">
    <citation type="journal article" date="2019" name="Int. J. Syst. Evol. Microbiol.">
        <title>The Global Catalogue of Microorganisms (GCM) 10K type strain sequencing project: providing services to taxonomists for standard genome sequencing and annotation.</title>
        <authorList>
            <consortium name="The Broad Institute Genomics Platform"/>
            <consortium name="The Broad Institute Genome Sequencing Center for Infectious Disease"/>
            <person name="Wu L."/>
            <person name="Ma J."/>
        </authorList>
    </citation>
    <scope>NUCLEOTIDE SEQUENCE [LARGE SCALE GENOMIC DNA]</scope>
    <source>
        <strain evidence="6">JCM 3115</strain>
    </source>
</reference>
<evidence type="ECO:0000256" key="1">
    <source>
        <dbReference type="ARBA" id="ARBA00001974"/>
    </source>
</evidence>
<dbReference type="PANTHER" id="PTHR42923:SF47">
    <property type="entry name" value="BLR3003 PROTEIN"/>
    <property type="match status" value="1"/>
</dbReference>
<dbReference type="InterPro" id="IPR017830">
    <property type="entry name" value="SQase_HpnE"/>
</dbReference>
<dbReference type="NCBIfam" id="TIGR03467">
    <property type="entry name" value="HpnE"/>
    <property type="match status" value="1"/>
</dbReference>
<keyword evidence="6" id="KW-1185">Reference proteome</keyword>
<dbReference type="RefSeq" id="WP_229810892.1">
    <property type="nucleotide sequence ID" value="NZ_BMQJ01000001.1"/>
</dbReference>
<dbReference type="Gene3D" id="3.50.50.60">
    <property type="entry name" value="FAD/NAD(P)-binding domain"/>
    <property type="match status" value="1"/>
</dbReference>
<dbReference type="PRINTS" id="PR00757">
    <property type="entry name" value="AMINEOXDASEF"/>
</dbReference>
<evidence type="ECO:0000256" key="3">
    <source>
        <dbReference type="SAM" id="MobiDB-lite"/>
    </source>
</evidence>
<evidence type="ECO:0000313" key="5">
    <source>
        <dbReference type="EMBL" id="GGP80915.1"/>
    </source>
</evidence>
<name>A0ABQ2QGM0_9ACTN</name>
<dbReference type="PANTHER" id="PTHR42923">
    <property type="entry name" value="PROTOPORPHYRINOGEN OXIDASE"/>
    <property type="match status" value="1"/>
</dbReference>
<dbReference type="Proteomes" id="UP000611554">
    <property type="component" value="Unassembled WGS sequence"/>
</dbReference>
<feature type="domain" description="Amine oxidase" evidence="4">
    <location>
        <begin position="40"/>
        <end position="457"/>
    </location>
</feature>
<dbReference type="InterPro" id="IPR036188">
    <property type="entry name" value="FAD/NAD-bd_sf"/>
</dbReference>
<evidence type="ECO:0000256" key="2">
    <source>
        <dbReference type="ARBA" id="ARBA00023002"/>
    </source>
</evidence>
<feature type="region of interest" description="Disordered" evidence="3">
    <location>
        <begin position="1"/>
        <end position="26"/>
    </location>
</feature>
<evidence type="ECO:0000313" key="6">
    <source>
        <dbReference type="Proteomes" id="UP000611554"/>
    </source>
</evidence>
<comment type="cofactor">
    <cofactor evidence="1">
        <name>FAD</name>
        <dbReference type="ChEBI" id="CHEBI:57692"/>
    </cofactor>
</comment>
<dbReference type="EMBL" id="BMQJ01000001">
    <property type="protein sequence ID" value="GGP80915.1"/>
    <property type="molecule type" value="Genomic_DNA"/>
</dbReference>
<evidence type="ECO:0000259" key="4">
    <source>
        <dbReference type="Pfam" id="PF01593"/>
    </source>
</evidence>
<dbReference type="SUPFAM" id="SSF51905">
    <property type="entry name" value="FAD/NAD(P)-binding domain"/>
    <property type="match status" value="1"/>
</dbReference>
<sequence length="481" mass="50388">MESTPDGPGGGTPDGPAWDPPAGSVPARDGAPVVVVGGGLAGIAAAVALGEAGHRVTLFEARPRLGGATHSFNRGGLTVDNGQHVFLRCCTAYRGLLDRLGRTGLVHLQDRFDVPVLTPWGRSGRLRRTALPGPFHLLPALARYPLLGPADRLRAMRASLALRRLDPADPALDRIDLGSWLAAHGQSDAALRALWELFAMAALNAAVEDVALGPAVMVFRTALFGRADAADIGLPAVPLGELHGAAARAAVERLGGAVHLSSKVTAVGPGPAVTVGGGRVEASAVIVATPHEQAAALLPEDAVPGVRRWSGLDASPIVNVHVVYDRRVTETPFAAVVGSPVQWVFDRSRVAGLERGQYLAVSVSAADRWIDTPTALLRAVFEPALERIFPAARRAEVVDFFVTRERRATFRQGPGSGALRPGAATRWPGVFLAGAWTDTGWPDTMEAAVRSGLCAARLAGRHLGGPAARPPRTSHHREALT</sequence>
<proteinExistence type="predicted"/>
<dbReference type="InterPro" id="IPR002937">
    <property type="entry name" value="Amino_oxidase"/>
</dbReference>
<accession>A0ABQ2QGM0</accession>
<dbReference type="Pfam" id="PF01593">
    <property type="entry name" value="Amino_oxidase"/>
    <property type="match status" value="1"/>
</dbReference>
<keyword evidence="2" id="KW-0560">Oxidoreductase</keyword>
<comment type="caution">
    <text evidence="5">The sequence shown here is derived from an EMBL/GenBank/DDBJ whole genome shotgun (WGS) entry which is preliminary data.</text>
</comment>
<dbReference type="InterPro" id="IPR050464">
    <property type="entry name" value="Zeta_carotene_desat/Oxidored"/>
</dbReference>
<dbReference type="InterPro" id="IPR001613">
    <property type="entry name" value="Flavin_amine_oxidase"/>
</dbReference>
<organism evidence="5 6">
    <name type="scientific">Streptosporangium pseudovulgare</name>
    <dbReference type="NCBI Taxonomy" id="35765"/>
    <lineage>
        <taxon>Bacteria</taxon>
        <taxon>Bacillati</taxon>
        <taxon>Actinomycetota</taxon>
        <taxon>Actinomycetes</taxon>
        <taxon>Streptosporangiales</taxon>
        <taxon>Streptosporangiaceae</taxon>
        <taxon>Streptosporangium</taxon>
    </lineage>
</organism>
<gene>
    <name evidence="5" type="ORF">GCM10010140_07130</name>
</gene>
<protein>
    <submittedName>
        <fullName evidence="5">Phytoene dehydrogenase</fullName>
    </submittedName>
</protein>